<evidence type="ECO:0000313" key="8">
    <source>
        <dbReference type="Proteomes" id="UP001307889"/>
    </source>
</evidence>
<proteinExistence type="predicted"/>
<evidence type="ECO:0000259" key="6">
    <source>
        <dbReference type="SMART" id="SM00249"/>
    </source>
</evidence>
<name>A0ABN7AJV8_9HEMI</name>
<dbReference type="Gene3D" id="3.30.40.10">
    <property type="entry name" value="Zinc/RING finger domain, C3HC4 (zinc finger)"/>
    <property type="match status" value="1"/>
</dbReference>
<dbReference type="SUPFAM" id="SSF57903">
    <property type="entry name" value="FYVE/PHD zinc finger"/>
    <property type="match status" value="1"/>
</dbReference>
<keyword evidence="8" id="KW-1185">Reference proteome</keyword>
<evidence type="ECO:0000256" key="3">
    <source>
        <dbReference type="ARBA" id="ARBA00022771"/>
    </source>
</evidence>
<dbReference type="InterPro" id="IPR001965">
    <property type="entry name" value="Znf_PHD"/>
</dbReference>
<evidence type="ECO:0000256" key="5">
    <source>
        <dbReference type="ARBA" id="ARBA00023242"/>
    </source>
</evidence>
<comment type="subcellular location">
    <subcellularLocation>
        <location evidence="1">Nucleus</location>
    </subcellularLocation>
</comment>
<dbReference type="EMBL" id="AP028910">
    <property type="protein sequence ID" value="BES91156.1"/>
    <property type="molecule type" value="Genomic_DNA"/>
</dbReference>
<feature type="domain" description="Zinc finger PHD-type" evidence="6">
    <location>
        <begin position="102"/>
        <end position="146"/>
    </location>
</feature>
<gene>
    <name evidence="7" type="ORF">NTJ_03964</name>
</gene>
<accession>A0ABN7AJV8</accession>
<dbReference type="InterPro" id="IPR013083">
    <property type="entry name" value="Znf_RING/FYVE/PHD"/>
</dbReference>
<reference evidence="7 8" key="1">
    <citation type="submission" date="2023-09" db="EMBL/GenBank/DDBJ databases">
        <title>Nesidiocoris tenuis whole genome shotgun sequence.</title>
        <authorList>
            <person name="Shibata T."/>
            <person name="Shimoda M."/>
            <person name="Kobayashi T."/>
            <person name="Uehara T."/>
        </authorList>
    </citation>
    <scope>NUCLEOTIDE SEQUENCE [LARGE SCALE GENOMIC DNA]</scope>
    <source>
        <strain evidence="7 8">Japan</strain>
    </source>
</reference>
<dbReference type="InterPro" id="IPR011011">
    <property type="entry name" value="Znf_FYVE_PHD"/>
</dbReference>
<evidence type="ECO:0000313" key="7">
    <source>
        <dbReference type="EMBL" id="BES91156.1"/>
    </source>
</evidence>
<dbReference type="InterPro" id="IPR019786">
    <property type="entry name" value="Zinc_finger_PHD-type_CS"/>
</dbReference>
<keyword evidence="2" id="KW-0479">Metal-binding</keyword>
<dbReference type="SMART" id="SM00249">
    <property type="entry name" value="PHD"/>
    <property type="match status" value="1"/>
</dbReference>
<keyword evidence="5" id="KW-0539">Nucleus</keyword>
<dbReference type="PANTHER" id="PTHR14571">
    <property type="entry name" value="HISTONE-LYSINE N-METHYLTRANSFERASE SET-26-RELATED"/>
    <property type="match status" value="1"/>
</dbReference>
<evidence type="ECO:0000256" key="4">
    <source>
        <dbReference type="ARBA" id="ARBA00022833"/>
    </source>
</evidence>
<dbReference type="InterPro" id="IPR019787">
    <property type="entry name" value="Znf_PHD-finger"/>
</dbReference>
<dbReference type="Pfam" id="PF00628">
    <property type="entry name" value="PHD"/>
    <property type="match status" value="1"/>
</dbReference>
<evidence type="ECO:0000256" key="1">
    <source>
        <dbReference type="ARBA" id="ARBA00004123"/>
    </source>
</evidence>
<protein>
    <recommendedName>
        <fullName evidence="6">Zinc finger PHD-type domain-containing protein</fullName>
    </recommendedName>
</protein>
<evidence type="ECO:0000256" key="2">
    <source>
        <dbReference type="ARBA" id="ARBA00022723"/>
    </source>
</evidence>
<sequence>MTENLTKCELKSLDNGEAGSMESRPKKPRTSEDFYLFCKFILEHENYDLIMKQESEYQRKAENGNKRNSSKLSVTAAAAVAAASGDGTSEEMSTDDSYDLVTCFCQKPFAGRPMIECSSCLTWLHLRCVKIKKTEIPDIFICPSCTKRRHS</sequence>
<dbReference type="Proteomes" id="UP001307889">
    <property type="component" value="Chromosome 2"/>
</dbReference>
<keyword evidence="4" id="KW-0862">Zinc</keyword>
<organism evidence="7 8">
    <name type="scientific">Nesidiocoris tenuis</name>
    <dbReference type="NCBI Taxonomy" id="355587"/>
    <lineage>
        <taxon>Eukaryota</taxon>
        <taxon>Metazoa</taxon>
        <taxon>Ecdysozoa</taxon>
        <taxon>Arthropoda</taxon>
        <taxon>Hexapoda</taxon>
        <taxon>Insecta</taxon>
        <taxon>Pterygota</taxon>
        <taxon>Neoptera</taxon>
        <taxon>Paraneoptera</taxon>
        <taxon>Hemiptera</taxon>
        <taxon>Heteroptera</taxon>
        <taxon>Panheteroptera</taxon>
        <taxon>Cimicomorpha</taxon>
        <taxon>Miridae</taxon>
        <taxon>Dicyphina</taxon>
        <taxon>Nesidiocoris</taxon>
    </lineage>
</organism>
<dbReference type="CDD" id="cd15546">
    <property type="entry name" value="PHD_PHF13_like"/>
    <property type="match status" value="1"/>
</dbReference>
<keyword evidence="3" id="KW-0863">Zinc-finger</keyword>
<dbReference type="PROSITE" id="PS01359">
    <property type="entry name" value="ZF_PHD_1"/>
    <property type="match status" value="1"/>
</dbReference>
<dbReference type="PANTHER" id="PTHR14571:SF9">
    <property type="entry name" value="HISTONE-LYSINE N-METHYLTRANSFERASE SET-26-RELATED"/>
    <property type="match status" value="1"/>
</dbReference>